<dbReference type="GO" id="GO:0015074">
    <property type="term" value="P:DNA integration"/>
    <property type="evidence" value="ECO:0007669"/>
    <property type="project" value="UniProtKB-KW"/>
</dbReference>
<evidence type="ECO:0000259" key="6">
    <source>
        <dbReference type="PROSITE" id="PS51900"/>
    </source>
</evidence>
<dbReference type="InterPro" id="IPR013762">
    <property type="entry name" value="Integrase-like_cat_sf"/>
</dbReference>
<dbReference type="PROSITE" id="PS51900">
    <property type="entry name" value="CB"/>
    <property type="match status" value="1"/>
</dbReference>
<gene>
    <name evidence="7" type="ORF">HNR25_004534</name>
</gene>
<reference evidence="7 8" key="1">
    <citation type="submission" date="2020-08" db="EMBL/GenBank/DDBJ databases">
        <title>Sequencing the genomes of 1000 actinobacteria strains.</title>
        <authorList>
            <person name="Klenk H.-P."/>
        </authorList>
    </citation>
    <scope>NUCLEOTIDE SEQUENCE [LARGE SCALE GENOMIC DNA]</scope>
    <source>
        <strain evidence="7 8">DSM 44593</strain>
    </source>
</reference>
<dbReference type="PANTHER" id="PTHR30629">
    <property type="entry name" value="PROPHAGE INTEGRASE"/>
    <property type="match status" value="1"/>
</dbReference>
<feature type="domain" description="Core-binding (CB)" evidence="6">
    <location>
        <begin position="58"/>
        <end position="139"/>
    </location>
</feature>
<accession>A0A841EIB0</accession>
<dbReference type="RefSeq" id="WP_184638433.1">
    <property type="nucleotide sequence ID" value="NZ_BAABKT010000038.1"/>
</dbReference>
<keyword evidence="2" id="KW-0229">DNA integration</keyword>
<dbReference type="AlphaFoldDB" id="A0A841EIB0"/>
<dbReference type="EMBL" id="JACHLY010000001">
    <property type="protein sequence ID" value="MBB6000783.1"/>
    <property type="molecule type" value="Genomic_DNA"/>
</dbReference>
<dbReference type="Proteomes" id="UP000578077">
    <property type="component" value="Unassembled WGS sequence"/>
</dbReference>
<dbReference type="InterPro" id="IPR011010">
    <property type="entry name" value="DNA_brk_join_enz"/>
</dbReference>
<dbReference type="InterPro" id="IPR010998">
    <property type="entry name" value="Integrase_recombinase_N"/>
</dbReference>
<dbReference type="Gene3D" id="1.10.150.130">
    <property type="match status" value="1"/>
</dbReference>
<protein>
    <submittedName>
        <fullName evidence="7">Integrase</fullName>
    </submittedName>
</protein>
<dbReference type="GO" id="GO:0006310">
    <property type="term" value="P:DNA recombination"/>
    <property type="evidence" value="ECO:0007669"/>
    <property type="project" value="UniProtKB-KW"/>
</dbReference>
<proteinExistence type="inferred from homology"/>
<keyword evidence="8" id="KW-1185">Reference proteome</keyword>
<evidence type="ECO:0000313" key="7">
    <source>
        <dbReference type="EMBL" id="MBB6000783.1"/>
    </source>
</evidence>
<evidence type="ECO:0000256" key="5">
    <source>
        <dbReference type="PROSITE-ProRule" id="PRU01248"/>
    </source>
</evidence>
<organism evidence="7 8">
    <name type="scientific">Streptomonospora salina</name>
    <dbReference type="NCBI Taxonomy" id="104205"/>
    <lineage>
        <taxon>Bacteria</taxon>
        <taxon>Bacillati</taxon>
        <taxon>Actinomycetota</taxon>
        <taxon>Actinomycetes</taxon>
        <taxon>Streptosporangiales</taxon>
        <taxon>Nocardiopsidaceae</taxon>
        <taxon>Streptomonospora</taxon>
    </lineage>
</organism>
<evidence type="ECO:0000313" key="8">
    <source>
        <dbReference type="Proteomes" id="UP000578077"/>
    </source>
</evidence>
<keyword evidence="4" id="KW-0233">DNA recombination</keyword>
<evidence type="ECO:0000256" key="4">
    <source>
        <dbReference type="ARBA" id="ARBA00023172"/>
    </source>
</evidence>
<dbReference type="InterPro" id="IPR044068">
    <property type="entry name" value="CB"/>
</dbReference>
<dbReference type="GO" id="GO:0003677">
    <property type="term" value="F:DNA binding"/>
    <property type="evidence" value="ECO:0007669"/>
    <property type="project" value="UniProtKB-UniRule"/>
</dbReference>
<comment type="similarity">
    <text evidence="1">Belongs to the 'phage' integrase family.</text>
</comment>
<evidence type="ECO:0000256" key="2">
    <source>
        <dbReference type="ARBA" id="ARBA00022908"/>
    </source>
</evidence>
<dbReference type="InterPro" id="IPR050808">
    <property type="entry name" value="Phage_Integrase"/>
</dbReference>
<comment type="caution">
    <text evidence="7">The sequence shown here is derived from an EMBL/GenBank/DDBJ whole genome shotgun (WGS) entry which is preliminary data.</text>
</comment>
<evidence type="ECO:0000256" key="3">
    <source>
        <dbReference type="ARBA" id="ARBA00023125"/>
    </source>
</evidence>
<dbReference type="Gene3D" id="1.10.443.10">
    <property type="entry name" value="Intergrase catalytic core"/>
    <property type="match status" value="1"/>
</dbReference>
<dbReference type="SUPFAM" id="SSF56349">
    <property type="entry name" value="DNA breaking-rejoining enzymes"/>
    <property type="match status" value="1"/>
</dbReference>
<sequence>MAHAEQRGRGWRVRYQRLDGTWGSRGGFETKSAALAWGQEQEAEVRARTWIAPEDREVALRVFAEQWMDTARLSDDTRAKYRSYLDTHILPAWGDWPLISIFNSHVNIQGWATDLHEDLSEPSVSSVFALLSTICNTAVRARRIPANPCTGIRVSSGDYDAERQVATPAQVLRAALRLHYTLGRSGFVLCLLDAYTGARWSELVGLQPHEYDEVNGAIAVHRPLRETGGTLTKAPRTKTPAGKRWVQLPPFLDGLYRGLLADTAGGAFVFTGPHGGQLRRGAFRARFWRPVWDGVPASGQAWLRGPILPGFTFNEGRHTHRTWLADDGIPEVGRAARLGHRMPGMADVYEHVTPETKTRILQALTRRWEESLTGIDHAERRKLALFVPELADVHYRDDAA</sequence>
<evidence type="ECO:0000256" key="1">
    <source>
        <dbReference type="ARBA" id="ARBA00008857"/>
    </source>
</evidence>
<keyword evidence="3 5" id="KW-0238">DNA-binding</keyword>
<name>A0A841EIB0_9ACTN</name>
<dbReference type="PANTHER" id="PTHR30629:SF2">
    <property type="entry name" value="PROPHAGE INTEGRASE INTS-RELATED"/>
    <property type="match status" value="1"/>
</dbReference>